<dbReference type="CDD" id="cd00009">
    <property type="entry name" value="AAA"/>
    <property type="match status" value="1"/>
</dbReference>
<reference evidence="6 7" key="1">
    <citation type="submission" date="2020-08" db="EMBL/GenBank/DDBJ databases">
        <title>Complete Genome Sequence of Effusibacillus dendaii Strain skT53, Isolated from Farmland soil.</title>
        <authorList>
            <person name="Konishi T."/>
            <person name="Kawasaki H."/>
        </authorList>
    </citation>
    <scope>NUCLEOTIDE SEQUENCE [LARGE SCALE GENOMIC DNA]</scope>
    <source>
        <strain evidence="7">skT53</strain>
    </source>
</reference>
<dbReference type="Pfam" id="PF00158">
    <property type="entry name" value="Sigma54_activat"/>
    <property type="match status" value="1"/>
</dbReference>
<sequence length="277" mass="31683">MRKKPFIKVNCSALPENLLESELFGYEKGAFSGAHPNGKPGLFELAVGGTILLDEIGDLPLNLQAKLLRVIQERELRRVGSTKTIPIDIRVISATNKDLKKLVKIGQFREDLYYRLNVIDIHIPPLRQRIEDIPLLLDYYMHKYGKEYGIKKRIAPDTLDCLRSYHWPGNIRELRNLLENLIVSTTSFEILPTHLPDCMKNQPEPQYLAAKEPETITLLSDERNHHGGLKQALEQVEYAMIQNALHKHGSIRQAAASLQIDHSTLIRKMRNLKICKP</sequence>
<evidence type="ECO:0000256" key="2">
    <source>
        <dbReference type="ARBA" id="ARBA00022840"/>
    </source>
</evidence>
<dbReference type="KEGG" id="eff:skT53_05240"/>
<dbReference type="PROSITE" id="PS00688">
    <property type="entry name" value="SIGMA54_INTERACT_3"/>
    <property type="match status" value="1"/>
</dbReference>
<dbReference type="GO" id="GO:0003677">
    <property type="term" value="F:DNA binding"/>
    <property type="evidence" value="ECO:0007669"/>
    <property type="project" value="UniProtKB-KW"/>
</dbReference>
<dbReference type="PANTHER" id="PTHR32071">
    <property type="entry name" value="TRANSCRIPTIONAL REGULATORY PROTEIN"/>
    <property type="match status" value="1"/>
</dbReference>
<gene>
    <name evidence="6" type="ORF">skT53_05240</name>
</gene>
<dbReference type="InterPro" id="IPR030828">
    <property type="entry name" value="HTH_TyrR"/>
</dbReference>
<evidence type="ECO:0000256" key="4">
    <source>
        <dbReference type="ARBA" id="ARBA00023163"/>
    </source>
</evidence>
<dbReference type="PROSITE" id="PS50045">
    <property type="entry name" value="SIGMA54_INTERACT_4"/>
    <property type="match status" value="1"/>
</dbReference>
<protein>
    <recommendedName>
        <fullName evidence="5">Sigma-54 factor interaction domain-containing protein</fullName>
    </recommendedName>
</protein>
<accession>A0A7I8D970</accession>
<evidence type="ECO:0000313" key="7">
    <source>
        <dbReference type="Proteomes" id="UP000593802"/>
    </source>
</evidence>
<dbReference type="PANTHER" id="PTHR32071:SF57">
    <property type="entry name" value="C4-DICARBOXYLATE TRANSPORT TRANSCRIPTIONAL REGULATORY PROTEIN DCTD"/>
    <property type="match status" value="1"/>
</dbReference>
<dbReference type="AlphaFoldDB" id="A0A7I8D970"/>
<keyword evidence="3" id="KW-0805">Transcription regulation</keyword>
<dbReference type="InterPro" id="IPR002078">
    <property type="entry name" value="Sigma_54_int"/>
</dbReference>
<evidence type="ECO:0000313" key="6">
    <source>
        <dbReference type="EMBL" id="BCJ85539.1"/>
    </source>
</evidence>
<dbReference type="Pfam" id="PF18024">
    <property type="entry name" value="HTH_50"/>
    <property type="match status" value="1"/>
</dbReference>
<dbReference type="GO" id="GO:0005524">
    <property type="term" value="F:ATP binding"/>
    <property type="evidence" value="ECO:0007669"/>
    <property type="project" value="UniProtKB-KW"/>
</dbReference>
<name>A0A7I8D970_9BACL</name>
<dbReference type="Gene3D" id="3.40.50.300">
    <property type="entry name" value="P-loop containing nucleotide triphosphate hydrolases"/>
    <property type="match status" value="1"/>
</dbReference>
<dbReference type="EMBL" id="AP023366">
    <property type="protein sequence ID" value="BCJ85539.1"/>
    <property type="molecule type" value="Genomic_DNA"/>
</dbReference>
<dbReference type="Proteomes" id="UP000593802">
    <property type="component" value="Chromosome"/>
</dbReference>
<evidence type="ECO:0000256" key="3">
    <source>
        <dbReference type="ARBA" id="ARBA00023015"/>
    </source>
</evidence>
<keyword evidence="2" id="KW-0067">ATP-binding</keyword>
<dbReference type="Pfam" id="PF25601">
    <property type="entry name" value="AAA_lid_14"/>
    <property type="match status" value="1"/>
</dbReference>
<feature type="domain" description="Sigma-54 factor interaction" evidence="5">
    <location>
        <begin position="1"/>
        <end position="183"/>
    </location>
</feature>
<keyword evidence="1" id="KW-0547">Nucleotide-binding</keyword>
<dbReference type="InterPro" id="IPR058031">
    <property type="entry name" value="AAA_lid_NorR"/>
</dbReference>
<dbReference type="GO" id="GO:0006355">
    <property type="term" value="P:regulation of DNA-templated transcription"/>
    <property type="evidence" value="ECO:0007669"/>
    <property type="project" value="InterPro"/>
</dbReference>
<dbReference type="SUPFAM" id="SSF46689">
    <property type="entry name" value="Homeodomain-like"/>
    <property type="match status" value="1"/>
</dbReference>
<dbReference type="SUPFAM" id="SSF52540">
    <property type="entry name" value="P-loop containing nucleoside triphosphate hydrolases"/>
    <property type="match status" value="1"/>
</dbReference>
<keyword evidence="7" id="KW-1185">Reference proteome</keyword>
<proteinExistence type="predicted"/>
<dbReference type="FunFam" id="3.40.50.300:FF:000006">
    <property type="entry name" value="DNA-binding transcriptional regulator NtrC"/>
    <property type="match status" value="1"/>
</dbReference>
<dbReference type="Gene3D" id="1.10.8.60">
    <property type="match status" value="1"/>
</dbReference>
<keyword evidence="4" id="KW-0804">Transcription</keyword>
<organism evidence="6 7">
    <name type="scientific">Effusibacillus dendaii</name>
    <dbReference type="NCBI Taxonomy" id="2743772"/>
    <lineage>
        <taxon>Bacteria</taxon>
        <taxon>Bacillati</taxon>
        <taxon>Bacillota</taxon>
        <taxon>Bacilli</taxon>
        <taxon>Bacillales</taxon>
        <taxon>Alicyclobacillaceae</taxon>
        <taxon>Effusibacillus</taxon>
    </lineage>
</organism>
<dbReference type="InterPro" id="IPR009057">
    <property type="entry name" value="Homeodomain-like_sf"/>
</dbReference>
<dbReference type="InterPro" id="IPR027417">
    <property type="entry name" value="P-loop_NTPase"/>
</dbReference>
<evidence type="ECO:0000256" key="1">
    <source>
        <dbReference type="ARBA" id="ARBA00022741"/>
    </source>
</evidence>
<dbReference type="InterPro" id="IPR025944">
    <property type="entry name" value="Sigma_54_int_dom_CS"/>
</dbReference>
<dbReference type="Gene3D" id="1.10.10.60">
    <property type="entry name" value="Homeodomain-like"/>
    <property type="match status" value="1"/>
</dbReference>
<evidence type="ECO:0000259" key="5">
    <source>
        <dbReference type="PROSITE" id="PS50045"/>
    </source>
</evidence>